<accession>G9A317</accession>
<dbReference type="AlphaFoldDB" id="G9A317"/>
<dbReference type="PATRIC" id="fig|380.5.peg.847"/>
<dbReference type="HOGENOM" id="CLU_211055_0_0_5"/>
<evidence type="ECO:0000313" key="2">
    <source>
        <dbReference type="EMBL" id="CCE95291.1"/>
    </source>
</evidence>
<dbReference type="Proteomes" id="UP000007735">
    <property type="component" value="Chromosome"/>
</dbReference>
<reference evidence="2 3" key="1">
    <citation type="journal article" date="2012" name="J. Bacteriol.">
        <title>Genome sequence of the soybean symbiont Sinorhizobium fredii HH103.</title>
        <authorList>
            <person name="Weidner S."/>
            <person name="Becker A."/>
            <person name="Bonilla I."/>
            <person name="Jaenicke S."/>
            <person name="Lloret J."/>
            <person name="Margaret I."/>
            <person name="Puhler A."/>
            <person name="Ruiz-Sainz J.E."/>
            <person name="Schneiker-Bekel S."/>
            <person name="Szczepanowski R."/>
            <person name="Vinardell J.M."/>
            <person name="Zehner S."/>
            <person name="Gottfert M."/>
        </authorList>
    </citation>
    <scope>NUCLEOTIDE SEQUENCE [LARGE SCALE GENOMIC DNA]</scope>
    <source>
        <strain evidence="2 3">HH103</strain>
    </source>
</reference>
<organism evidence="2 3">
    <name type="scientific">Sinorhizobium fredii (strain HH103)</name>
    <dbReference type="NCBI Taxonomy" id="1117943"/>
    <lineage>
        <taxon>Bacteria</taxon>
        <taxon>Pseudomonadati</taxon>
        <taxon>Pseudomonadota</taxon>
        <taxon>Alphaproteobacteria</taxon>
        <taxon>Hyphomicrobiales</taxon>
        <taxon>Rhizobiaceae</taxon>
        <taxon>Sinorhizobium/Ensifer group</taxon>
        <taxon>Sinorhizobium</taxon>
    </lineage>
</organism>
<sequence length="58" mass="6022">MQMKPAKTPGSKPPAADLVAQYRPLGLKAVLAACLQAKAKPAGKKTRQAPRVTGQNAP</sequence>
<dbReference type="KEGG" id="sfh:SFHH103_00792"/>
<evidence type="ECO:0000313" key="3">
    <source>
        <dbReference type="Proteomes" id="UP000007735"/>
    </source>
</evidence>
<feature type="region of interest" description="Disordered" evidence="1">
    <location>
        <begin position="38"/>
        <end position="58"/>
    </location>
</feature>
<dbReference type="EMBL" id="HE616890">
    <property type="protein sequence ID" value="CCE95291.1"/>
    <property type="molecule type" value="Genomic_DNA"/>
</dbReference>
<proteinExistence type="predicted"/>
<name>G9A317_SINF1</name>
<evidence type="ECO:0000256" key="1">
    <source>
        <dbReference type="SAM" id="MobiDB-lite"/>
    </source>
</evidence>
<gene>
    <name evidence="2" type="ordered locus">SFHH103_00792</name>
</gene>
<protein>
    <submittedName>
        <fullName evidence="2">Uncharacterized protein</fullName>
    </submittedName>
</protein>